<feature type="region of interest" description="Disordered" evidence="1">
    <location>
        <begin position="34"/>
        <end position="108"/>
    </location>
</feature>
<gene>
    <name evidence="3" type="ORF">C3747_119g132</name>
</gene>
<feature type="region of interest" description="Disordered" evidence="1">
    <location>
        <begin position="127"/>
        <end position="331"/>
    </location>
</feature>
<dbReference type="VEuPathDB" id="TriTrypDB:TcCLB.511185.100"/>
<organism evidence="3 4">
    <name type="scientific">Trypanosoma cruzi</name>
    <dbReference type="NCBI Taxonomy" id="5693"/>
    <lineage>
        <taxon>Eukaryota</taxon>
        <taxon>Discoba</taxon>
        <taxon>Euglenozoa</taxon>
        <taxon>Kinetoplastea</taxon>
        <taxon>Metakinetoplastina</taxon>
        <taxon>Trypanosomatida</taxon>
        <taxon>Trypanosomatidae</taxon>
        <taxon>Trypanosoma</taxon>
        <taxon>Schizotrypanum</taxon>
    </lineage>
</organism>
<keyword evidence="2" id="KW-0732">Signal</keyword>
<dbReference type="Proteomes" id="UP000246078">
    <property type="component" value="Unassembled WGS sequence"/>
</dbReference>
<accession>A0A2V2WEB5</accession>
<sequence length="358" mass="37003">MAMMTGRVLLVCALCVLWCSAYCRCTEEESVSLSRSGIGDSRTGSGVSGENGVKTDKTKTMKTASEGDSHPSERDVSDGGSFDQAPPDKSICKEKNDGSTVKPLTTDGEVLLDSQETIATHLKGMDTDLADPNINQNHKNPKAIDGIDTQLPDAPAAPKAQPSPPTVPTANKTVNSKEELTAEETPEHSRATRNPNEGSETKNTTDQALKPDAGGIDTLASEDASSPSIDDAATSEATANTARVGSPIASLNNTDGKNEGSRDGESPTPSPSAAEPETITTAKPTTHDVSHPNKNGTVTFTGEKNAPTTNPKSATEGKETADVESDSSTAVSHTTSPLLLLQLLIVVARAAAAAVVAA</sequence>
<reference evidence="3 4" key="1">
    <citation type="journal article" date="2018" name="Microb. Genom.">
        <title>Expanding an expanded genome: long-read sequencing of Trypanosoma cruzi.</title>
        <authorList>
            <person name="Berna L."/>
            <person name="Rodriguez M."/>
            <person name="Chiribao M.L."/>
            <person name="Parodi-Talice A."/>
            <person name="Pita S."/>
            <person name="Rijo G."/>
            <person name="Alvarez-Valin F."/>
            <person name="Robello C."/>
        </authorList>
    </citation>
    <scope>NUCLEOTIDE SEQUENCE [LARGE SCALE GENOMIC DNA]</scope>
    <source>
        <strain evidence="3 4">TCC</strain>
    </source>
</reference>
<dbReference type="VEuPathDB" id="TriTrypDB:Tc_MARK_7013"/>
<dbReference type="AlphaFoldDB" id="A0A2V2WEB5"/>
<name>A0A2V2WEB5_TRYCR</name>
<feature type="chain" id="PRO_5015874091" evidence="2">
    <location>
        <begin position="26"/>
        <end position="358"/>
    </location>
</feature>
<comment type="caution">
    <text evidence="3">The sequence shown here is derived from an EMBL/GenBank/DDBJ whole genome shotgun (WGS) entry which is preliminary data.</text>
</comment>
<feature type="compositionally biased region" description="Basic and acidic residues" evidence="1">
    <location>
        <begin position="175"/>
        <end position="190"/>
    </location>
</feature>
<evidence type="ECO:0000256" key="2">
    <source>
        <dbReference type="SAM" id="SignalP"/>
    </source>
</evidence>
<feature type="compositionally biased region" description="Polar residues" evidence="1">
    <location>
        <begin position="192"/>
        <end position="207"/>
    </location>
</feature>
<feature type="signal peptide" evidence="2">
    <location>
        <begin position="1"/>
        <end position="25"/>
    </location>
</feature>
<dbReference type="VEuPathDB" id="TriTrypDB:C3747_119g132"/>
<dbReference type="VEuPathDB" id="TriTrypDB:TcCL_Unassigned02346"/>
<protein>
    <submittedName>
        <fullName evidence="3">Mucin-associated surface protein (MASP)</fullName>
    </submittedName>
</protein>
<evidence type="ECO:0000313" key="3">
    <source>
        <dbReference type="EMBL" id="PWV06153.1"/>
    </source>
</evidence>
<feature type="compositionally biased region" description="Polar residues" evidence="1">
    <location>
        <begin position="292"/>
        <end position="313"/>
    </location>
</feature>
<feature type="compositionally biased region" description="Polar residues" evidence="1">
    <location>
        <begin position="235"/>
        <end position="255"/>
    </location>
</feature>
<feature type="compositionally biased region" description="Basic and acidic residues" evidence="1">
    <location>
        <begin position="53"/>
        <end position="77"/>
    </location>
</feature>
<proteinExistence type="predicted"/>
<feature type="compositionally biased region" description="Basic and acidic residues" evidence="1">
    <location>
        <begin position="256"/>
        <end position="265"/>
    </location>
</feature>
<evidence type="ECO:0000256" key="1">
    <source>
        <dbReference type="SAM" id="MobiDB-lite"/>
    </source>
</evidence>
<dbReference type="EMBL" id="PRFC01000119">
    <property type="protein sequence ID" value="PWV06153.1"/>
    <property type="molecule type" value="Genomic_DNA"/>
</dbReference>
<evidence type="ECO:0000313" key="4">
    <source>
        <dbReference type="Proteomes" id="UP000246078"/>
    </source>
</evidence>
<dbReference type="VEuPathDB" id="TriTrypDB:TcCLB.510193.10"/>